<keyword evidence="2" id="KW-1185">Reference proteome</keyword>
<organism evidence="1 2">
    <name type="scientific">Pyropia yezoensis</name>
    <name type="common">Susabi-nori</name>
    <name type="synonym">Porphyra yezoensis</name>
    <dbReference type="NCBI Taxonomy" id="2788"/>
    <lineage>
        <taxon>Eukaryota</taxon>
        <taxon>Rhodophyta</taxon>
        <taxon>Bangiophyceae</taxon>
        <taxon>Bangiales</taxon>
        <taxon>Bangiaceae</taxon>
        <taxon>Pyropia</taxon>
    </lineage>
</organism>
<dbReference type="Proteomes" id="UP000798662">
    <property type="component" value="Chromosome 1"/>
</dbReference>
<reference evidence="1" key="1">
    <citation type="submission" date="2019-11" db="EMBL/GenBank/DDBJ databases">
        <title>Nori genome reveals adaptations in red seaweeds to the harsh intertidal environment.</title>
        <authorList>
            <person name="Wang D."/>
            <person name="Mao Y."/>
        </authorList>
    </citation>
    <scope>NUCLEOTIDE SEQUENCE</scope>
    <source>
        <tissue evidence="1">Gametophyte</tissue>
    </source>
</reference>
<dbReference type="EMBL" id="CM020618">
    <property type="protein sequence ID" value="KAK1861027.1"/>
    <property type="molecule type" value="Genomic_DNA"/>
</dbReference>
<evidence type="ECO:0000313" key="1">
    <source>
        <dbReference type="EMBL" id="KAK1861027.1"/>
    </source>
</evidence>
<name>A0ACC3BU35_PYRYE</name>
<accession>A0ACC3BU35</accession>
<sequence length="151" mass="15722">MDSTAFVGAAAPLRVAAAARSTICMAADDKPVVSRRAALTGAAAAALAAVAGSLPALAETEYANVPFLGGSDIIDINNANVRAYAKYPGMYPTVAGLIATNGPFETVSDLYKIPGLTDLQIATLKKYEDKLVALTPTPEYELDKVNNGLYR</sequence>
<comment type="caution">
    <text evidence="1">The sequence shown here is derived from an EMBL/GenBank/DDBJ whole genome shotgun (WGS) entry which is preliminary data.</text>
</comment>
<evidence type="ECO:0000313" key="2">
    <source>
        <dbReference type="Proteomes" id="UP000798662"/>
    </source>
</evidence>
<protein>
    <submittedName>
        <fullName evidence="1">Uncharacterized protein</fullName>
    </submittedName>
</protein>
<proteinExistence type="predicted"/>
<gene>
    <name evidence="1" type="ORF">I4F81_003611</name>
</gene>